<dbReference type="SUPFAM" id="SSF51735">
    <property type="entry name" value="NAD(P)-binding Rossmann-fold domains"/>
    <property type="match status" value="1"/>
</dbReference>
<protein>
    <submittedName>
        <fullName evidence="3">SDR family NAD(P)-dependent oxidoreductase</fullName>
        <ecNumber evidence="3">1.-.-.-</ecNumber>
    </submittedName>
</protein>
<dbReference type="PANTHER" id="PTHR42879">
    <property type="entry name" value="3-OXOACYL-(ACYL-CARRIER-PROTEIN) REDUCTASE"/>
    <property type="match status" value="1"/>
</dbReference>
<dbReference type="Gene3D" id="3.40.50.720">
    <property type="entry name" value="NAD(P)-binding Rossmann-like Domain"/>
    <property type="match status" value="1"/>
</dbReference>
<dbReference type="InterPro" id="IPR002347">
    <property type="entry name" value="SDR_fam"/>
</dbReference>
<comment type="similarity">
    <text evidence="1 2">Belongs to the short-chain dehydrogenases/reductases (SDR) family.</text>
</comment>
<reference evidence="3 4" key="1">
    <citation type="submission" date="2023-04" db="EMBL/GenBank/DDBJ databases">
        <title>Complete genome sequence of Alisedimentitalea scapharcae.</title>
        <authorList>
            <person name="Rong J.-C."/>
            <person name="Yi M.-L."/>
            <person name="Zhao Q."/>
        </authorList>
    </citation>
    <scope>NUCLEOTIDE SEQUENCE [LARGE SCALE GENOMIC DNA]</scope>
    <source>
        <strain evidence="3 4">KCTC 42119</strain>
    </source>
</reference>
<organism evidence="3 4">
    <name type="scientific">Aliisedimentitalea scapharcae</name>
    <dbReference type="NCBI Taxonomy" id="1524259"/>
    <lineage>
        <taxon>Bacteria</taxon>
        <taxon>Pseudomonadati</taxon>
        <taxon>Pseudomonadota</taxon>
        <taxon>Alphaproteobacteria</taxon>
        <taxon>Rhodobacterales</taxon>
        <taxon>Roseobacteraceae</taxon>
        <taxon>Aliisedimentitalea</taxon>
    </lineage>
</organism>
<dbReference type="Proteomes" id="UP001623232">
    <property type="component" value="Chromosome"/>
</dbReference>
<dbReference type="PRINTS" id="PR00081">
    <property type="entry name" value="GDHRDH"/>
</dbReference>
<evidence type="ECO:0000256" key="1">
    <source>
        <dbReference type="ARBA" id="ARBA00006484"/>
    </source>
</evidence>
<dbReference type="GO" id="GO:0016491">
    <property type="term" value="F:oxidoreductase activity"/>
    <property type="evidence" value="ECO:0007669"/>
    <property type="project" value="UniProtKB-KW"/>
</dbReference>
<keyword evidence="3" id="KW-0560">Oxidoreductase</keyword>
<dbReference type="EMBL" id="CP123584">
    <property type="protein sequence ID" value="WZK87851.1"/>
    <property type="molecule type" value="Genomic_DNA"/>
</dbReference>
<evidence type="ECO:0000313" key="3">
    <source>
        <dbReference type="EMBL" id="WZK87851.1"/>
    </source>
</evidence>
<dbReference type="InterPro" id="IPR036291">
    <property type="entry name" value="NAD(P)-bd_dom_sf"/>
</dbReference>
<dbReference type="InterPro" id="IPR020904">
    <property type="entry name" value="Sc_DH/Rdtase_CS"/>
</dbReference>
<name>A0ABZ2XP44_9RHOB</name>
<dbReference type="PANTHER" id="PTHR42879:SF2">
    <property type="entry name" value="3-OXOACYL-[ACYL-CARRIER-PROTEIN] REDUCTASE FABG"/>
    <property type="match status" value="1"/>
</dbReference>
<proteinExistence type="inferred from homology"/>
<dbReference type="RefSeq" id="WP_406645175.1">
    <property type="nucleotide sequence ID" value="NZ_CP123584.1"/>
</dbReference>
<evidence type="ECO:0000256" key="2">
    <source>
        <dbReference type="RuleBase" id="RU000363"/>
    </source>
</evidence>
<accession>A0ABZ2XP44</accession>
<dbReference type="InterPro" id="IPR050259">
    <property type="entry name" value="SDR"/>
</dbReference>
<dbReference type="PRINTS" id="PR00080">
    <property type="entry name" value="SDRFAMILY"/>
</dbReference>
<dbReference type="Pfam" id="PF00106">
    <property type="entry name" value="adh_short"/>
    <property type="match status" value="1"/>
</dbReference>
<dbReference type="EC" id="1.-.-.-" evidence="3"/>
<sequence>MTETSPNKTLSGKHALVTGGGTGIGLAIARALADEGAQVTITGRRLDVLQEVATQGLHPMTMDVRNEADVVAQTQAAVDARGPVQVCVANAGIAVGKTAQKTTMDFWRDMMATNLDGAFLTVRESMKSMLTTDWGRVINVASIAGLRGLKGGTCYSASKHGLIGLTRALSEEYMGTPYTVNALCPGYVDTPIVDRNITSIAERAGISTLDALKVMTEANRHKRLIAPEEVAAAALWLVRPGSQSINGQCIEIAGGQT</sequence>
<keyword evidence="4" id="KW-1185">Reference proteome</keyword>
<evidence type="ECO:0000313" key="4">
    <source>
        <dbReference type="Proteomes" id="UP001623232"/>
    </source>
</evidence>
<gene>
    <name evidence="3" type="ORF">QEZ52_14710</name>
</gene>
<dbReference type="CDD" id="cd05233">
    <property type="entry name" value="SDR_c"/>
    <property type="match status" value="1"/>
</dbReference>
<dbReference type="PROSITE" id="PS00061">
    <property type="entry name" value="ADH_SHORT"/>
    <property type="match status" value="1"/>
</dbReference>